<dbReference type="PROSITE" id="PS00101">
    <property type="entry name" value="HEXAPEP_TRANSFERASES"/>
    <property type="match status" value="2"/>
</dbReference>
<dbReference type="PIRSF" id="PIRSF000456">
    <property type="entry name" value="UDP-GlcNAc_acltr"/>
    <property type="match status" value="1"/>
</dbReference>
<evidence type="ECO:0000256" key="6">
    <source>
        <dbReference type="ARBA" id="ARBA00023098"/>
    </source>
</evidence>
<evidence type="ECO:0000313" key="11">
    <source>
        <dbReference type="Proteomes" id="UP000321567"/>
    </source>
</evidence>
<dbReference type="NCBIfam" id="TIGR01852">
    <property type="entry name" value="lipid_A_lpxA"/>
    <property type="match status" value="1"/>
</dbReference>
<dbReference type="InterPro" id="IPR037157">
    <property type="entry name" value="Acetyltransf_C_sf"/>
</dbReference>
<dbReference type="Pfam" id="PF13720">
    <property type="entry name" value="Acetyltransf_11"/>
    <property type="match status" value="1"/>
</dbReference>
<feature type="domain" description="UDP N-acetylglucosamine O-acyltransferase C-terminal" evidence="9">
    <location>
        <begin position="176"/>
        <end position="257"/>
    </location>
</feature>
<dbReference type="EMBL" id="BJZO01000047">
    <property type="protein sequence ID" value="GEO81749.1"/>
    <property type="molecule type" value="Genomic_DNA"/>
</dbReference>
<dbReference type="InterPro" id="IPR010137">
    <property type="entry name" value="Lipid_A_LpxA"/>
</dbReference>
<comment type="subcellular location">
    <subcellularLocation>
        <location evidence="8">Cytoplasm</location>
    </subcellularLocation>
</comment>
<evidence type="ECO:0000313" key="10">
    <source>
        <dbReference type="EMBL" id="GEO81749.1"/>
    </source>
</evidence>
<dbReference type="GO" id="GO:0009245">
    <property type="term" value="P:lipid A biosynthetic process"/>
    <property type="evidence" value="ECO:0007669"/>
    <property type="project" value="UniProtKB-UniRule"/>
</dbReference>
<keyword evidence="4 8" id="KW-0808">Transferase</keyword>
<dbReference type="RefSeq" id="WP_147163778.1">
    <property type="nucleotide sequence ID" value="NZ_BJZO01000047.1"/>
</dbReference>
<evidence type="ECO:0000256" key="1">
    <source>
        <dbReference type="ARBA" id="ARBA00022490"/>
    </source>
</evidence>
<dbReference type="GO" id="GO:0008780">
    <property type="term" value="F:acyl-[acyl-carrier-protein]-UDP-N-acetylglucosamine O-acyltransferase activity"/>
    <property type="evidence" value="ECO:0007669"/>
    <property type="project" value="UniProtKB-UniRule"/>
</dbReference>
<dbReference type="OrthoDB" id="9807278at2"/>
<keyword evidence="5 8" id="KW-0677">Repeat</keyword>
<dbReference type="GO" id="GO:0016020">
    <property type="term" value="C:membrane"/>
    <property type="evidence" value="ECO:0007669"/>
    <property type="project" value="GOC"/>
</dbReference>
<dbReference type="GO" id="GO:0005737">
    <property type="term" value="C:cytoplasm"/>
    <property type="evidence" value="ECO:0007669"/>
    <property type="project" value="UniProtKB-SubCell"/>
</dbReference>
<dbReference type="Pfam" id="PF00132">
    <property type="entry name" value="Hexapep"/>
    <property type="match status" value="1"/>
</dbReference>
<comment type="function">
    <text evidence="8">Involved in the biosynthesis of lipid A, a phosphorylated glycolipid that anchors the lipopolysaccharide to the outer membrane of the cell.</text>
</comment>
<keyword evidence="1 8" id="KW-0963">Cytoplasm</keyword>
<comment type="catalytic activity">
    <reaction evidence="8">
        <text>a (3R)-hydroxyacyl-[ACP] + UDP-N-acetyl-alpha-D-glucosamine = a UDP-3-O-[(3R)-3-hydroxyacyl]-N-acetyl-alpha-D-glucosamine + holo-[ACP]</text>
        <dbReference type="Rhea" id="RHEA:67812"/>
        <dbReference type="Rhea" id="RHEA-COMP:9685"/>
        <dbReference type="Rhea" id="RHEA-COMP:9945"/>
        <dbReference type="ChEBI" id="CHEBI:57705"/>
        <dbReference type="ChEBI" id="CHEBI:64479"/>
        <dbReference type="ChEBI" id="CHEBI:78827"/>
        <dbReference type="ChEBI" id="CHEBI:173225"/>
        <dbReference type="EC" id="2.3.1.129"/>
    </reaction>
</comment>
<evidence type="ECO:0000256" key="7">
    <source>
        <dbReference type="ARBA" id="ARBA00023315"/>
    </source>
</evidence>
<dbReference type="Gene3D" id="2.160.10.10">
    <property type="entry name" value="Hexapeptide repeat proteins"/>
    <property type="match status" value="1"/>
</dbReference>
<dbReference type="InterPro" id="IPR001451">
    <property type="entry name" value="Hexapep"/>
</dbReference>
<comment type="subunit">
    <text evidence="8">Homotrimer.</text>
</comment>
<dbReference type="Proteomes" id="UP000321567">
    <property type="component" value="Unassembled WGS sequence"/>
</dbReference>
<dbReference type="Gene3D" id="1.20.1180.10">
    <property type="entry name" value="Udp N-acetylglucosamine O-acyltransferase, C-terminal domain"/>
    <property type="match status" value="1"/>
</dbReference>
<evidence type="ECO:0000256" key="5">
    <source>
        <dbReference type="ARBA" id="ARBA00022737"/>
    </source>
</evidence>
<dbReference type="InterPro" id="IPR018357">
    <property type="entry name" value="Hexapep_transf_CS"/>
</dbReference>
<evidence type="ECO:0000256" key="8">
    <source>
        <dbReference type="HAMAP-Rule" id="MF_00387"/>
    </source>
</evidence>
<dbReference type="CDD" id="cd03351">
    <property type="entry name" value="LbH_UDP-GlcNAc_AT"/>
    <property type="match status" value="1"/>
</dbReference>
<evidence type="ECO:0000256" key="2">
    <source>
        <dbReference type="ARBA" id="ARBA00022516"/>
    </source>
</evidence>
<dbReference type="PANTHER" id="PTHR43480">
    <property type="entry name" value="ACYL-[ACYL-CARRIER-PROTEIN]--UDP-N-ACETYLGLUCOSAMINE O-ACYLTRANSFERASE"/>
    <property type="match status" value="1"/>
</dbReference>
<keyword evidence="11" id="KW-1185">Reference proteome</keyword>
<evidence type="ECO:0000259" key="9">
    <source>
        <dbReference type="Pfam" id="PF13720"/>
    </source>
</evidence>
<reference evidence="10 11" key="1">
    <citation type="submission" date="2019-07" db="EMBL/GenBank/DDBJ databases">
        <title>Whole genome shotgun sequence of Rhodospirillum oryzae NBRC 107573.</title>
        <authorList>
            <person name="Hosoyama A."/>
            <person name="Uohara A."/>
            <person name="Ohji S."/>
            <person name="Ichikawa N."/>
        </authorList>
    </citation>
    <scope>NUCLEOTIDE SEQUENCE [LARGE SCALE GENOMIC DNA]</scope>
    <source>
        <strain evidence="10 11">NBRC 107573</strain>
    </source>
</reference>
<name>A0A512H8G7_9PROT</name>
<keyword evidence="3 8" id="KW-0441">Lipid A biosynthesis</keyword>
<protein>
    <recommendedName>
        <fullName evidence="8">Acyl-[acyl-carrier-protein]--UDP-N-acetylglucosamine O-acyltransferase</fullName>
        <shortName evidence="8">UDP-N-acetylglucosamine acyltransferase</shortName>
        <ecNumber evidence="8">2.3.1.129</ecNumber>
    </recommendedName>
</protein>
<dbReference type="AlphaFoldDB" id="A0A512H8G7"/>
<gene>
    <name evidence="8 10" type="primary">lpxA</name>
    <name evidence="10" type="ORF">ROR02_18800</name>
</gene>
<dbReference type="InterPro" id="IPR029098">
    <property type="entry name" value="Acetyltransf_C"/>
</dbReference>
<dbReference type="InterPro" id="IPR011004">
    <property type="entry name" value="Trimer_LpxA-like_sf"/>
</dbReference>
<comment type="similarity">
    <text evidence="8">Belongs to the transferase hexapeptide repeat family. LpxA subfamily.</text>
</comment>
<organism evidence="10 11">
    <name type="scientific">Pararhodospirillum oryzae</name>
    <dbReference type="NCBI Taxonomy" id="478448"/>
    <lineage>
        <taxon>Bacteria</taxon>
        <taxon>Pseudomonadati</taxon>
        <taxon>Pseudomonadota</taxon>
        <taxon>Alphaproteobacteria</taxon>
        <taxon>Rhodospirillales</taxon>
        <taxon>Rhodospirillaceae</taxon>
        <taxon>Pararhodospirillum</taxon>
    </lineage>
</organism>
<sequence>MPSVHPTALVDPRATLADSVVIGPYCTVGPDVVLGAGVTLVSHVVVDGRTTVGAGTRVFPFASLGLPPQDLKYRGEPSRLEIGENNTIREHVTMNPGTEGGGMLTRVGNDGLFMIGVHIAHDCLVGDGVIIANNVLLGGHVSIGDWAVLGGGAAVHQFVRIGKLAMVGGVTGVEADVIPFGSVIGNRARLAGLNIVGMKRRGYARDEMHAVRGACRQLFSGTAVAEQEAAVAAAYPDSAAVAEILAFIRADSSRGLCRPDDTAAPEAA</sequence>
<comment type="caution">
    <text evidence="10">The sequence shown here is derived from an EMBL/GenBank/DDBJ whole genome shotgun (WGS) entry which is preliminary data.</text>
</comment>
<dbReference type="HAMAP" id="MF_00387">
    <property type="entry name" value="LpxA"/>
    <property type="match status" value="1"/>
</dbReference>
<evidence type="ECO:0000256" key="4">
    <source>
        <dbReference type="ARBA" id="ARBA00022679"/>
    </source>
</evidence>
<dbReference type="NCBIfam" id="NF003657">
    <property type="entry name" value="PRK05289.1"/>
    <property type="match status" value="1"/>
</dbReference>
<proteinExistence type="inferred from homology"/>
<dbReference type="PANTHER" id="PTHR43480:SF1">
    <property type="entry name" value="ACYL-[ACYL-CARRIER-PROTEIN]--UDP-N-ACETYLGLUCOSAMINE O-ACYLTRANSFERASE, MITOCHONDRIAL-RELATED"/>
    <property type="match status" value="1"/>
</dbReference>
<comment type="pathway">
    <text evidence="8">Glycolipid biosynthesis; lipid IV(A) biosynthesis; lipid IV(A) from (3R)-3-hydroxytetradecanoyl-[acyl-carrier-protein] and UDP-N-acetyl-alpha-D-glucosamine: step 1/6.</text>
</comment>
<dbReference type="EC" id="2.3.1.129" evidence="8"/>
<keyword evidence="6 8" id="KW-0443">Lipid metabolism</keyword>
<evidence type="ECO:0000256" key="3">
    <source>
        <dbReference type="ARBA" id="ARBA00022556"/>
    </source>
</evidence>
<dbReference type="SUPFAM" id="SSF51161">
    <property type="entry name" value="Trimeric LpxA-like enzymes"/>
    <property type="match status" value="1"/>
</dbReference>
<keyword evidence="2 8" id="KW-0444">Lipid biosynthesis</keyword>
<keyword evidence="7 8" id="KW-0012">Acyltransferase</keyword>
<accession>A0A512H8G7</accession>
<dbReference type="UniPathway" id="UPA00359">
    <property type="reaction ID" value="UER00477"/>
</dbReference>